<dbReference type="STRING" id="79923.A0A3R7G1Z2"/>
<dbReference type="Pfam" id="PF00096">
    <property type="entry name" value="zf-C2H2"/>
    <property type="match status" value="3"/>
</dbReference>
<reference evidence="7 8" key="2">
    <citation type="journal article" date="2021" name="Genomics">
        <title>High-quality reference genome for Clonorchis sinensis.</title>
        <authorList>
            <person name="Young N.D."/>
            <person name="Stroehlein A.J."/>
            <person name="Kinkar L."/>
            <person name="Wang T."/>
            <person name="Sohn W.M."/>
            <person name="Chang B.C.H."/>
            <person name="Kaur P."/>
            <person name="Weisz D."/>
            <person name="Dudchenko O."/>
            <person name="Aiden E.L."/>
            <person name="Korhonen P.K."/>
            <person name="Gasser R.B."/>
        </authorList>
    </citation>
    <scope>NUCLEOTIDE SEQUENCE [LARGE SCALE GENOMIC DNA]</scope>
    <source>
        <strain evidence="7">Cs-k2</strain>
    </source>
</reference>
<feature type="domain" description="C2H2-type" evidence="6">
    <location>
        <begin position="189"/>
        <end position="217"/>
    </location>
</feature>
<comment type="caution">
    <text evidence="7">The sequence shown here is derived from an EMBL/GenBank/DDBJ whole genome shotgun (WGS) entry which is preliminary data.</text>
</comment>
<protein>
    <recommendedName>
        <fullName evidence="6">C2H2-type domain-containing protein</fullName>
    </recommendedName>
</protein>
<evidence type="ECO:0000313" key="8">
    <source>
        <dbReference type="Proteomes" id="UP000286415"/>
    </source>
</evidence>
<keyword evidence="8" id="KW-1185">Reference proteome</keyword>
<dbReference type="GO" id="GO:0008270">
    <property type="term" value="F:zinc ion binding"/>
    <property type="evidence" value="ECO:0007669"/>
    <property type="project" value="UniProtKB-KW"/>
</dbReference>
<feature type="domain" description="C2H2-type" evidence="6">
    <location>
        <begin position="57"/>
        <end position="84"/>
    </location>
</feature>
<keyword evidence="3" id="KW-0863">Zinc-finger</keyword>
<feature type="domain" description="C2H2-type" evidence="6">
    <location>
        <begin position="160"/>
        <end position="188"/>
    </location>
</feature>
<accession>A0A3R7G1Z2</accession>
<keyword evidence="4" id="KW-0862">Zinc</keyword>
<feature type="domain" description="C2H2-type" evidence="6">
    <location>
        <begin position="131"/>
        <end position="154"/>
    </location>
</feature>
<evidence type="ECO:0000259" key="6">
    <source>
        <dbReference type="PROSITE" id="PS50157"/>
    </source>
</evidence>
<evidence type="ECO:0000256" key="3">
    <source>
        <dbReference type="ARBA" id="ARBA00022771"/>
    </source>
</evidence>
<dbReference type="PANTHER" id="PTHR24409:SF295">
    <property type="entry name" value="AZ2-RELATED"/>
    <property type="match status" value="1"/>
</dbReference>
<evidence type="ECO:0000256" key="2">
    <source>
        <dbReference type="ARBA" id="ARBA00022737"/>
    </source>
</evidence>
<keyword evidence="2" id="KW-0677">Repeat</keyword>
<dbReference type="InParanoid" id="A0A3R7G1Z2"/>
<dbReference type="SUPFAM" id="SSF57667">
    <property type="entry name" value="beta-beta-alpha zinc fingers"/>
    <property type="match status" value="3"/>
</dbReference>
<dbReference type="SMART" id="SM00355">
    <property type="entry name" value="ZnF_C2H2"/>
    <property type="match status" value="5"/>
</dbReference>
<feature type="compositionally biased region" description="Polar residues" evidence="5">
    <location>
        <begin position="1"/>
        <end position="12"/>
    </location>
</feature>
<evidence type="ECO:0000256" key="4">
    <source>
        <dbReference type="ARBA" id="ARBA00022833"/>
    </source>
</evidence>
<evidence type="ECO:0000313" key="7">
    <source>
        <dbReference type="EMBL" id="KAG5454461.1"/>
    </source>
</evidence>
<dbReference type="EMBL" id="NIRI02000010">
    <property type="protein sequence ID" value="KAG5454461.1"/>
    <property type="molecule type" value="Genomic_DNA"/>
</dbReference>
<dbReference type="GO" id="GO:0000981">
    <property type="term" value="F:DNA-binding transcription factor activity, RNA polymerase II-specific"/>
    <property type="evidence" value="ECO:0007669"/>
    <property type="project" value="TreeGrafter"/>
</dbReference>
<feature type="compositionally biased region" description="Polar residues" evidence="5">
    <location>
        <begin position="25"/>
        <end position="35"/>
    </location>
</feature>
<dbReference type="Gene3D" id="3.30.160.60">
    <property type="entry name" value="Classic Zinc Finger"/>
    <property type="match status" value="4"/>
</dbReference>
<dbReference type="PANTHER" id="PTHR24409">
    <property type="entry name" value="ZINC FINGER PROTEIN 142"/>
    <property type="match status" value="1"/>
</dbReference>
<reference evidence="7 8" key="1">
    <citation type="journal article" date="2018" name="Biotechnol. Adv.">
        <title>Improved genomic resources and new bioinformatic workflow for the carcinogenic parasite Clonorchis sinensis: Biotechnological implications.</title>
        <authorList>
            <person name="Wang D."/>
            <person name="Korhonen P.K."/>
            <person name="Gasser R.B."/>
            <person name="Young N.D."/>
        </authorList>
    </citation>
    <scope>NUCLEOTIDE SEQUENCE [LARGE SCALE GENOMIC DNA]</scope>
    <source>
        <strain evidence="7">Cs-k2</strain>
    </source>
</reference>
<evidence type="ECO:0000256" key="5">
    <source>
        <dbReference type="SAM" id="MobiDB-lite"/>
    </source>
</evidence>
<proteinExistence type="predicted"/>
<dbReference type="PROSITE" id="PS00028">
    <property type="entry name" value="ZINC_FINGER_C2H2_1"/>
    <property type="match status" value="5"/>
</dbReference>
<evidence type="ECO:0000256" key="1">
    <source>
        <dbReference type="ARBA" id="ARBA00022723"/>
    </source>
</evidence>
<organism evidence="7 8">
    <name type="scientific">Clonorchis sinensis</name>
    <name type="common">Chinese liver fluke</name>
    <dbReference type="NCBI Taxonomy" id="79923"/>
    <lineage>
        <taxon>Eukaryota</taxon>
        <taxon>Metazoa</taxon>
        <taxon>Spiralia</taxon>
        <taxon>Lophotrochozoa</taxon>
        <taxon>Platyhelminthes</taxon>
        <taxon>Trematoda</taxon>
        <taxon>Digenea</taxon>
        <taxon>Opisthorchiida</taxon>
        <taxon>Opisthorchiata</taxon>
        <taxon>Opisthorchiidae</taxon>
        <taxon>Clonorchis</taxon>
    </lineage>
</organism>
<sequence length="228" mass="26572">MQTSQISKTVPNAPSAGYLMENKPFNPSLQETQPTDRTEDDCTGADPNTQAGQGRRHSCGICSKTFRYPWMAEKHRRAHARTAALYCTWCEKSFLSKRGCQYHAKRFHSTGTSLRSRTSSKLVQESEERGNPCPECGKCFLNWNILFQHRRSVHRQGTRHQCDDCGELFCRKWNFDRHVRTVHGKKDNYICVYCRKKFFRPDCLKKHLREVHNKQPNESPFVGEKKLD</sequence>
<dbReference type="Proteomes" id="UP000286415">
    <property type="component" value="Unassembled WGS sequence"/>
</dbReference>
<feature type="region of interest" description="Disordered" evidence="5">
    <location>
        <begin position="1"/>
        <end position="57"/>
    </location>
</feature>
<gene>
    <name evidence="7" type="ORF">CSKR_113127</name>
</gene>
<name>A0A3R7G1Z2_CLOSI</name>
<dbReference type="OrthoDB" id="40579at2759"/>
<keyword evidence="1" id="KW-0479">Metal-binding</keyword>
<dbReference type="AlphaFoldDB" id="A0A3R7G1Z2"/>
<dbReference type="PROSITE" id="PS50157">
    <property type="entry name" value="ZINC_FINGER_C2H2_2"/>
    <property type="match status" value="4"/>
</dbReference>
<dbReference type="GO" id="GO:0005634">
    <property type="term" value="C:nucleus"/>
    <property type="evidence" value="ECO:0007669"/>
    <property type="project" value="TreeGrafter"/>
</dbReference>
<dbReference type="InterPro" id="IPR036236">
    <property type="entry name" value="Znf_C2H2_sf"/>
</dbReference>
<dbReference type="GO" id="GO:0000977">
    <property type="term" value="F:RNA polymerase II transcription regulatory region sequence-specific DNA binding"/>
    <property type="evidence" value="ECO:0007669"/>
    <property type="project" value="TreeGrafter"/>
</dbReference>
<dbReference type="InterPro" id="IPR013087">
    <property type="entry name" value="Znf_C2H2_type"/>
</dbReference>